<organism evidence="2 3">
    <name type="scientific">Xenorhabdus taiwanensis</name>
    <dbReference type="NCBI Taxonomy" id="3085177"/>
    <lineage>
        <taxon>Bacteria</taxon>
        <taxon>Pseudomonadati</taxon>
        <taxon>Pseudomonadota</taxon>
        <taxon>Gammaproteobacteria</taxon>
        <taxon>Enterobacterales</taxon>
        <taxon>Morganellaceae</taxon>
        <taxon>Xenorhabdus</taxon>
    </lineage>
</organism>
<evidence type="ECO:0000313" key="3">
    <source>
        <dbReference type="Proteomes" id="UP001529514"/>
    </source>
</evidence>
<dbReference type="RefSeq" id="WP_374053742.1">
    <property type="nucleotide sequence ID" value="NZ_AP028981.1"/>
</dbReference>
<dbReference type="Proteomes" id="UP001529514">
    <property type="component" value="Plasmid pXT11"/>
</dbReference>
<keyword evidence="1" id="KW-0812">Transmembrane</keyword>
<keyword evidence="2" id="KW-0614">Plasmid</keyword>
<evidence type="ECO:0000313" key="2">
    <source>
        <dbReference type="EMBL" id="BET98898.1"/>
    </source>
</evidence>
<feature type="transmembrane region" description="Helical" evidence="1">
    <location>
        <begin position="121"/>
        <end position="145"/>
    </location>
</feature>
<name>A0ABM8K2K2_9GAMM</name>
<evidence type="ECO:0000256" key="1">
    <source>
        <dbReference type="SAM" id="Phobius"/>
    </source>
</evidence>
<protein>
    <submittedName>
        <fullName evidence="2">Uncharacterized protein</fullName>
    </submittedName>
</protein>
<feature type="transmembrane region" description="Helical" evidence="1">
    <location>
        <begin position="151"/>
        <end position="174"/>
    </location>
</feature>
<dbReference type="EMBL" id="AP028981">
    <property type="protein sequence ID" value="BET98898.1"/>
    <property type="molecule type" value="Genomic_DNA"/>
</dbReference>
<gene>
    <name evidence="2" type="ORF">TCT1_38190</name>
</gene>
<feature type="transmembrane region" description="Helical" evidence="1">
    <location>
        <begin position="181"/>
        <end position="198"/>
    </location>
</feature>
<sequence>MNKEKNTIYLLSKLSQKENKSLRNAYEREIKSLRDAYEKGDKSLRDAYEKKIKYLRYKQEKNIISLNDEHCEEKIKSLNEACEREVQYLNESYKKEIKSLNDVYEKEIQSKDKYDEWLSDLFRWNLSTVLTLNSIIILLYFVSIYESNSNPIAILCIYAFIYFSSIIFLSIVISSDKKFSSFLYLKAKIIYLFSYFHLSH</sequence>
<keyword evidence="1" id="KW-1133">Transmembrane helix</keyword>
<geneLocation type="plasmid" evidence="2 3">
    <name>pXT11</name>
</geneLocation>
<accession>A0ABM8K2K2</accession>
<proteinExistence type="predicted"/>
<reference evidence="2 3" key="1">
    <citation type="submission" date="2023-10" db="EMBL/GenBank/DDBJ databases">
        <title>Xenorhabdus taiwanensis sp. nov., a symbiotic bacterium associated with the entomopathogenic nematode Steinernema taiwanensis.</title>
        <authorList>
            <person name="Tseng C.T."/>
            <person name="Shu H.Y."/>
            <person name="Chen M.H."/>
            <person name="Fang Y.J."/>
            <person name="Wu T.L."/>
            <person name="Lin Y.C."/>
            <person name="Huang C.J."/>
        </authorList>
    </citation>
    <scope>NUCLEOTIDE SEQUENCE [LARGE SCALE GENOMIC DNA]</scope>
    <source>
        <strain evidence="2 3">TCT-1</strain>
        <plasmid evidence="2 3">pXT11</plasmid>
    </source>
</reference>
<keyword evidence="3" id="KW-1185">Reference proteome</keyword>
<keyword evidence="1" id="KW-0472">Membrane</keyword>